<keyword evidence="2" id="KW-0812">Transmembrane</keyword>
<keyword evidence="4" id="KW-1185">Reference proteome</keyword>
<dbReference type="AlphaFoldDB" id="E6SHI3"/>
<keyword evidence="2" id="KW-1133">Transmembrane helix</keyword>
<organism evidence="3 4">
    <name type="scientific">Thermaerobacter marianensis (strain ATCC 700841 / DSM 12885 / JCM 10246 / 7p75a)</name>
    <dbReference type="NCBI Taxonomy" id="644966"/>
    <lineage>
        <taxon>Bacteria</taxon>
        <taxon>Bacillati</taxon>
        <taxon>Bacillota</taxon>
        <taxon>Clostridia</taxon>
        <taxon>Eubacteriales</taxon>
        <taxon>Clostridiales Family XVII. Incertae Sedis</taxon>
        <taxon>Thermaerobacter</taxon>
    </lineage>
</organism>
<dbReference type="Proteomes" id="UP000008915">
    <property type="component" value="Chromosome"/>
</dbReference>
<feature type="transmembrane region" description="Helical" evidence="2">
    <location>
        <begin position="72"/>
        <end position="96"/>
    </location>
</feature>
<sequence>MPSLRTPGCRPRPPLARRDRLDPHALPALLQGAGLPAPRSGQVMPEEPGRPVVTRPASSTSRRSGCGWSQPPAVACGVVQVGWALTLIVVGLALLLVARLGVFAFTLGLGLLPFLLIAGGVVWAVSTALAHRRNGDRGGPGELT</sequence>
<accession>E6SHI3</accession>
<dbReference type="HOGENOM" id="CLU_1795571_0_0_9"/>
<feature type="transmembrane region" description="Helical" evidence="2">
    <location>
        <begin position="102"/>
        <end position="125"/>
    </location>
</feature>
<feature type="region of interest" description="Disordered" evidence="1">
    <location>
        <begin position="31"/>
        <end position="69"/>
    </location>
</feature>
<evidence type="ECO:0000313" key="4">
    <source>
        <dbReference type="Proteomes" id="UP000008915"/>
    </source>
</evidence>
<reference evidence="3 4" key="1">
    <citation type="journal article" date="2010" name="Stand. Genomic Sci.">
        <title>Complete genome sequence of Thermaerobacter marianensis type strain (7p75a).</title>
        <authorList>
            <person name="Han C."/>
            <person name="Gu W."/>
            <person name="Zhang X."/>
            <person name="Lapidus A."/>
            <person name="Nolan M."/>
            <person name="Copeland A."/>
            <person name="Lucas S."/>
            <person name="Del Rio T.G."/>
            <person name="Tice H."/>
            <person name="Cheng J.F."/>
            <person name="Tapia R."/>
            <person name="Goodwin L."/>
            <person name="Pitluck S."/>
            <person name="Pagani I."/>
            <person name="Ivanova N."/>
            <person name="Mavromatis K."/>
            <person name="Mikhailova N."/>
            <person name="Pati A."/>
            <person name="Chen A."/>
            <person name="Palaniappan K."/>
            <person name="Land M."/>
            <person name="Hauser L."/>
            <person name="Chang Y.J."/>
            <person name="Jeffries C.D."/>
            <person name="Schneider S."/>
            <person name="Rohde M."/>
            <person name="Goker M."/>
            <person name="Pukall R."/>
            <person name="Woyke T."/>
            <person name="Bristow J."/>
            <person name="Eisen J.A."/>
            <person name="Markowitz V."/>
            <person name="Hugenholtz P."/>
            <person name="Kyrpides N.C."/>
            <person name="Klenk H.P."/>
            <person name="Detter J.C."/>
        </authorList>
    </citation>
    <scope>NUCLEOTIDE SEQUENCE [LARGE SCALE GENOMIC DNA]</scope>
    <source>
        <strain evidence="4">ATCC 700841 / DSM 12885 / JCM 10246 / 7p75a</strain>
    </source>
</reference>
<protein>
    <submittedName>
        <fullName evidence="3">Apolipoprotein A1/A4/E</fullName>
    </submittedName>
</protein>
<keyword evidence="2" id="KW-0472">Membrane</keyword>
<gene>
    <name evidence="3" type="ordered locus">Tmar_1669</name>
</gene>
<dbReference type="EMBL" id="CP002344">
    <property type="protein sequence ID" value="ADU51778.1"/>
    <property type="molecule type" value="Genomic_DNA"/>
</dbReference>
<name>E6SHI3_THEM7</name>
<reference evidence="4" key="2">
    <citation type="journal article" date="2010" name="Stand. Genomic Sci.">
        <title>Complete genome sequence of Thermaerobacter marianensis type strain (7p75aT).</title>
        <authorList>
            <person name="Han C."/>
            <person name="Gu W."/>
            <person name="Zhang X."/>
            <person name="Lapidus A."/>
            <person name="Nolan M."/>
            <person name="Copeland A."/>
            <person name="Lucas S."/>
            <person name="Glavina Del Rio T."/>
            <person name="Tice H."/>
            <person name="Cheng J."/>
            <person name="Tapia R."/>
            <person name="Goodwin L."/>
            <person name="Pitluck S."/>
            <person name="Pagani I."/>
            <person name="Ivanova N."/>
            <person name="Mavromatis K."/>
            <person name="Mikhailova N."/>
            <person name="Pati A."/>
            <person name="Chen A."/>
            <person name="Palaniappan K."/>
            <person name="Land M."/>
            <person name="Hauser L."/>
            <person name="Chang Y."/>
            <person name="Jeffries C."/>
            <person name="Schneider S."/>
            <person name="Rohde M."/>
            <person name="Goker M."/>
            <person name="Pukall R."/>
            <person name="Woyke T."/>
            <person name="Bristow J."/>
            <person name="Eisen J."/>
            <person name="Markowitz V."/>
            <person name="Hugenholtz P."/>
            <person name="Kyrpides N."/>
            <person name="Klenk H."/>
            <person name="Detter J."/>
        </authorList>
    </citation>
    <scope>NUCLEOTIDE SEQUENCE [LARGE SCALE GENOMIC DNA]</scope>
    <source>
        <strain evidence="4">ATCC 700841 / DSM 12885 / JCM 10246 / 7p75a</strain>
    </source>
</reference>
<feature type="region of interest" description="Disordered" evidence="1">
    <location>
        <begin position="1"/>
        <end position="20"/>
    </location>
</feature>
<evidence type="ECO:0000256" key="1">
    <source>
        <dbReference type="SAM" id="MobiDB-lite"/>
    </source>
</evidence>
<evidence type="ECO:0000256" key="2">
    <source>
        <dbReference type="SAM" id="Phobius"/>
    </source>
</evidence>
<dbReference type="KEGG" id="tmr:Tmar_1669"/>
<evidence type="ECO:0000313" key="3">
    <source>
        <dbReference type="EMBL" id="ADU51778.1"/>
    </source>
</evidence>
<proteinExistence type="predicted"/>